<dbReference type="GO" id="GO:0061630">
    <property type="term" value="F:ubiquitin protein ligase activity"/>
    <property type="evidence" value="ECO:0007669"/>
    <property type="project" value="UniProtKB-EC"/>
</dbReference>
<dbReference type="RefSeq" id="XP_031868407.1">
    <property type="nucleotide sequence ID" value="XM_032014986.1"/>
</dbReference>
<evidence type="ECO:0000313" key="12">
    <source>
        <dbReference type="Proteomes" id="UP000254866"/>
    </source>
</evidence>
<dbReference type="GO" id="GO:0006511">
    <property type="term" value="P:ubiquitin-dependent protein catabolic process"/>
    <property type="evidence" value="ECO:0007669"/>
    <property type="project" value="TreeGrafter"/>
</dbReference>
<evidence type="ECO:0000256" key="2">
    <source>
        <dbReference type="ARBA" id="ARBA00012483"/>
    </source>
</evidence>
<evidence type="ECO:0000256" key="6">
    <source>
        <dbReference type="ARBA" id="ARBA00022786"/>
    </source>
</evidence>
<dbReference type="GO" id="GO:0016567">
    <property type="term" value="P:protein ubiquitination"/>
    <property type="evidence" value="ECO:0007669"/>
    <property type="project" value="UniProtKB-ARBA"/>
</dbReference>
<keyword evidence="12" id="KW-1185">Reference proteome</keyword>
<evidence type="ECO:0000313" key="11">
    <source>
        <dbReference type="EMBL" id="RDL35751.1"/>
    </source>
</evidence>
<dbReference type="PANTHER" id="PTHR45931:SF3">
    <property type="entry name" value="RING ZINC FINGER-CONTAINING PROTEIN"/>
    <property type="match status" value="1"/>
</dbReference>
<dbReference type="EMBL" id="NPIC01000005">
    <property type="protein sequence ID" value="RDL35751.1"/>
    <property type="molecule type" value="Genomic_DNA"/>
</dbReference>
<feature type="compositionally biased region" description="Polar residues" evidence="9">
    <location>
        <begin position="106"/>
        <end position="123"/>
    </location>
</feature>
<dbReference type="InterPro" id="IPR051834">
    <property type="entry name" value="RING_finger_E3_ligase"/>
</dbReference>
<dbReference type="PROSITE" id="PS50089">
    <property type="entry name" value="ZF_RING_2"/>
    <property type="match status" value="1"/>
</dbReference>
<evidence type="ECO:0000256" key="7">
    <source>
        <dbReference type="ARBA" id="ARBA00022833"/>
    </source>
</evidence>
<feature type="compositionally biased region" description="Basic and acidic residues" evidence="9">
    <location>
        <begin position="61"/>
        <end position="71"/>
    </location>
</feature>
<dbReference type="SMART" id="SM00184">
    <property type="entry name" value="RING"/>
    <property type="match status" value="1"/>
</dbReference>
<keyword evidence="4" id="KW-0479">Metal-binding</keyword>
<evidence type="ECO:0000256" key="3">
    <source>
        <dbReference type="ARBA" id="ARBA00022679"/>
    </source>
</evidence>
<keyword evidence="6" id="KW-0833">Ubl conjugation pathway</keyword>
<dbReference type="Proteomes" id="UP000254866">
    <property type="component" value="Unassembled WGS sequence"/>
</dbReference>
<dbReference type="PANTHER" id="PTHR45931">
    <property type="entry name" value="SI:CH211-59O9.10"/>
    <property type="match status" value="1"/>
</dbReference>
<dbReference type="GO" id="GO:0008270">
    <property type="term" value="F:zinc ion binding"/>
    <property type="evidence" value="ECO:0007669"/>
    <property type="project" value="UniProtKB-KW"/>
</dbReference>
<evidence type="ECO:0000256" key="9">
    <source>
        <dbReference type="SAM" id="MobiDB-lite"/>
    </source>
</evidence>
<dbReference type="GeneID" id="43599212"/>
<keyword evidence="5 8" id="KW-0863">Zinc-finger</keyword>
<evidence type="ECO:0000256" key="5">
    <source>
        <dbReference type="ARBA" id="ARBA00022771"/>
    </source>
</evidence>
<dbReference type="InterPro" id="IPR013083">
    <property type="entry name" value="Znf_RING/FYVE/PHD"/>
</dbReference>
<organism evidence="11 12">
    <name type="scientific">Venustampulla echinocandica</name>
    <dbReference type="NCBI Taxonomy" id="2656787"/>
    <lineage>
        <taxon>Eukaryota</taxon>
        <taxon>Fungi</taxon>
        <taxon>Dikarya</taxon>
        <taxon>Ascomycota</taxon>
        <taxon>Pezizomycotina</taxon>
        <taxon>Leotiomycetes</taxon>
        <taxon>Helotiales</taxon>
        <taxon>Pleuroascaceae</taxon>
        <taxon>Venustampulla</taxon>
    </lineage>
</organism>
<protein>
    <recommendedName>
        <fullName evidence="2">RING-type E3 ubiquitin transferase</fullName>
        <ecNumber evidence="2">2.3.2.27</ecNumber>
    </recommendedName>
</protein>
<evidence type="ECO:0000256" key="1">
    <source>
        <dbReference type="ARBA" id="ARBA00000900"/>
    </source>
</evidence>
<comment type="catalytic activity">
    <reaction evidence="1">
        <text>S-ubiquitinyl-[E2 ubiquitin-conjugating enzyme]-L-cysteine + [acceptor protein]-L-lysine = [E2 ubiquitin-conjugating enzyme]-L-cysteine + N(6)-ubiquitinyl-[acceptor protein]-L-lysine.</text>
        <dbReference type="EC" id="2.3.2.27"/>
    </reaction>
</comment>
<feature type="domain" description="RING-type" evidence="10">
    <location>
        <begin position="349"/>
        <end position="390"/>
    </location>
</feature>
<keyword evidence="3" id="KW-0808">Transferase</keyword>
<dbReference type="EC" id="2.3.2.27" evidence="2"/>
<feature type="region of interest" description="Disordered" evidence="9">
    <location>
        <begin position="56"/>
        <end position="135"/>
    </location>
</feature>
<feature type="compositionally biased region" description="Polar residues" evidence="9">
    <location>
        <begin position="396"/>
        <end position="439"/>
    </location>
</feature>
<dbReference type="Pfam" id="PF13639">
    <property type="entry name" value="zf-RING_2"/>
    <property type="match status" value="1"/>
</dbReference>
<dbReference type="GO" id="GO:0005634">
    <property type="term" value="C:nucleus"/>
    <property type="evidence" value="ECO:0007669"/>
    <property type="project" value="TreeGrafter"/>
</dbReference>
<feature type="region of interest" description="Disordered" evidence="9">
    <location>
        <begin position="192"/>
        <end position="214"/>
    </location>
</feature>
<feature type="region of interest" description="Disordered" evidence="9">
    <location>
        <begin position="392"/>
        <end position="552"/>
    </location>
</feature>
<accession>A0A370TJP7</accession>
<proteinExistence type="predicted"/>
<reference evidence="11 12" key="1">
    <citation type="journal article" date="2018" name="IMA Fungus">
        <title>IMA Genome-F 9: Draft genome sequence of Annulohypoxylon stygium, Aspergillus mulundensis, Berkeleyomyces basicola (syn. Thielaviopsis basicola), Ceratocystis smalleyi, two Cercospora beticola strains, Coleophoma cylindrospora, Fusarium fracticaudum, Phialophora cf. hyalina, and Morchella septimelata.</title>
        <authorList>
            <person name="Wingfield B.D."/>
            <person name="Bills G.F."/>
            <person name="Dong Y."/>
            <person name="Huang W."/>
            <person name="Nel W.J."/>
            <person name="Swalarsk-Parry B.S."/>
            <person name="Vaghefi N."/>
            <person name="Wilken P.M."/>
            <person name="An Z."/>
            <person name="de Beer Z.W."/>
            <person name="De Vos L."/>
            <person name="Chen L."/>
            <person name="Duong T.A."/>
            <person name="Gao Y."/>
            <person name="Hammerbacher A."/>
            <person name="Kikkert J.R."/>
            <person name="Li Y."/>
            <person name="Li H."/>
            <person name="Li K."/>
            <person name="Li Q."/>
            <person name="Liu X."/>
            <person name="Ma X."/>
            <person name="Naidoo K."/>
            <person name="Pethybridge S.J."/>
            <person name="Sun J."/>
            <person name="Steenkamp E.T."/>
            <person name="van der Nest M.A."/>
            <person name="van Wyk S."/>
            <person name="Wingfield M.J."/>
            <person name="Xiong C."/>
            <person name="Yue Q."/>
            <person name="Zhang X."/>
        </authorList>
    </citation>
    <scope>NUCLEOTIDE SEQUENCE [LARGE SCALE GENOMIC DNA]</scope>
    <source>
        <strain evidence="11 12">BP 5553</strain>
    </source>
</reference>
<evidence type="ECO:0000256" key="8">
    <source>
        <dbReference type="PROSITE-ProRule" id="PRU00175"/>
    </source>
</evidence>
<name>A0A370TJP7_9HELO</name>
<feature type="region of interest" description="Disordered" evidence="9">
    <location>
        <begin position="1"/>
        <end position="22"/>
    </location>
</feature>
<sequence length="552" mass="59483">MADNPTLEGTYGRGDNGHLDASGPREVVYCHQCDNEWWRDGESLTCPRCQHEFTEIVTPDNDPRPIREEPPPHPLHNHNPWAGSDSDPEDADIEEHVTHGPGGSIFFTQTIRTSRPHGTSGNQGRRDAASQGDPDNVMAGFQNMLGSLMGPDFRAGQAGRSGPETLYPQNTFGGGGIRIGGDSGPRITGGRFTFTTGPLRPRNADEPQPADGARVDDLATYDSLPSRTSPMGLPPLVIILRNPPDQVARIVGSIFGAMAPSDEHRPRNNNPNRMPPGLEALFASILNAGSAHSGDAVYSQEALDQIISTLMEQHPTSNAPGPASPAAIAALPKKKLDEKMLGPEGKGECSVCMDDVEIGDEMALLPCSHWFHEACAGAWLSEHNTCPICRKGIEGDSTSPNVRRSSQTGSPAHSDPQPRSASVSSPRLSPTNTSNSSGRNEARLDAIRNIGRPTPAEEYQANRRLHVVGQPRQDQTADESRTGGYSTSIFSRPRDRDDRYESQRDTRGASHTSSSDDSRGSRRSSQSGGQGTGTGPLAWLRDRFGGNPRRHD</sequence>
<dbReference type="FunFam" id="3.30.40.10:FF:000127">
    <property type="entry name" value="E3 ubiquitin-protein ligase RNF181"/>
    <property type="match status" value="1"/>
</dbReference>
<dbReference type="SUPFAM" id="SSF57850">
    <property type="entry name" value="RING/U-box"/>
    <property type="match status" value="1"/>
</dbReference>
<feature type="compositionally biased region" description="Basic and acidic residues" evidence="9">
    <location>
        <begin position="492"/>
        <end position="520"/>
    </location>
</feature>
<gene>
    <name evidence="11" type="ORF">BP5553_06363</name>
</gene>
<dbReference type="AlphaFoldDB" id="A0A370TJP7"/>
<dbReference type="Gene3D" id="3.30.40.10">
    <property type="entry name" value="Zinc/RING finger domain, C3HC4 (zinc finger)"/>
    <property type="match status" value="1"/>
</dbReference>
<evidence type="ECO:0000259" key="10">
    <source>
        <dbReference type="PROSITE" id="PS50089"/>
    </source>
</evidence>
<comment type="caution">
    <text evidence="11">The sequence shown here is derived from an EMBL/GenBank/DDBJ whole genome shotgun (WGS) entry which is preliminary data.</text>
</comment>
<keyword evidence="7" id="KW-0862">Zinc</keyword>
<evidence type="ECO:0000256" key="4">
    <source>
        <dbReference type="ARBA" id="ARBA00022723"/>
    </source>
</evidence>
<dbReference type="OrthoDB" id="8062037at2759"/>
<dbReference type="STRING" id="2656787.A0A370TJP7"/>
<dbReference type="InterPro" id="IPR001841">
    <property type="entry name" value="Znf_RING"/>
</dbReference>